<evidence type="ECO:0000313" key="2">
    <source>
        <dbReference type="EMBL" id="TFD99497.1"/>
    </source>
</evidence>
<dbReference type="RefSeq" id="WP_134382539.1">
    <property type="nucleotide sequence ID" value="NZ_SORX01000010.1"/>
</dbReference>
<feature type="compositionally biased region" description="Basic and acidic residues" evidence="1">
    <location>
        <begin position="21"/>
        <end position="34"/>
    </location>
</feature>
<evidence type="ECO:0000313" key="3">
    <source>
        <dbReference type="Proteomes" id="UP000297776"/>
    </source>
</evidence>
<dbReference type="InterPro" id="IPR025435">
    <property type="entry name" value="YfhD-like"/>
</dbReference>
<evidence type="ECO:0000256" key="1">
    <source>
        <dbReference type="SAM" id="MobiDB-lite"/>
    </source>
</evidence>
<feature type="region of interest" description="Disordered" evidence="1">
    <location>
        <begin position="1"/>
        <end position="60"/>
    </location>
</feature>
<gene>
    <name evidence="2" type="ORF">E2626_14660</name>
</gene>
<dbReference type="Proteomes" id="UP000297776">
    <property type="component" value="Unassembled WGS sequence"/>
</dbReference>
<dbReference type="EMBL" id="SORX01000010">
    <property type="protein sequence ID" value="TFD99497.1"/>
    <property type="molecule type" value="Genomic_DNA"/>
</dbReference>
<dbReference type="Pfam" id="PF14151">
    <property type="entry name" value="YfhD"/>
    <property type="match status" value="1"/>
</dbReference>
<dbReference type="OrthoDB" id="2973490at2"/>
<keyword evidence="3" id="KW-1185">Reference proteome</keyword>
<dbReference type="AlphaFoldDB" id="A0A4Y8LAU4"/>
<protein>
    <submittedName>
        <fullName evidence="2">YfhD family protein</fullName>
    </submittedName>
</protein>
<organism evidence="2 3">
    <name type="scientific">Jeotgalibacillus salarius</name>
    <dbReference type="NCBI Taxonomy" id="546023"/>
    <lineage>
        <taxon>Bacteria</taxon>
        <taxon>Bacillati</taxon>
        <taxon>Bacillota</taxon>
        <taxon>Bacilli</taxon>
        <taxon>Bacillales</taxon>
        <taxon>Caryophanaceae</taxon>
        <taxon>Jeotgalibacillus</taxon>
    </lineage>
</organism>
<comment type="caution">
    <text evidence="2">The sequence shown here is derived from an EMBL/GenBank/DDBJ whole genome shotgun (WGS) entry which is preliminary data.</text>
</comment>
<sequence>MSKSNYQTSSKNKNSLPQTPKELKVDAKRNRTEEFAQELGLHADTNSSCAVNKDKKNRNK</sequence>
<name>A0A4Y8LAU4_9BACL</name>
<proteinExistence type="predicted"/>
<accession>A0A4Y8LAU4</accession>
<reference evidence="2 3" key="1">
    <citation type="submission" date="2019-03" db="EMBL/GenBank/DDBJ databases">
        <authorList>
            <person name="Yang Y."/>
        </authorList>
    </citation>
    <scope>NUCLEOTIDE SEQUENCE [LARGE SCALE GENOMIC DNA]</scope>
    <source>
        <strain evidence="2 3">ASL-1</strain>
    </source>
</reference>
<feature type="compositionally biased region" description="Polar residues" evidence="1">
    <location>
        <begin position="1"/>
        <end position="18"/>
    </location>
</feature>